<keyword evidence="2" id="KW-1185">Reference proteome</keyword>
<protein>
    <submittedName>
        <fullName evidence="1">Uncharacterized protein</fullName>
    </submittedName>
</protein>
<dbReference type="RefSeq" id="WP_111420682.1">
    <property type="nucleotide sequence ID" value="NZ_NPEX01000154.1"/>
</dbReference>
<evidence type="ECO:0000313" key="1">
    <source>
        <dbReference type="EMBL" id="RAI42437.1"/>
    </source>
</evidence>
<dbReference type="EMBL" id="NPEX01000154">
    <property type="protein sequence ID" value="RAI42437.1"/>
    <property type="molecule type" value="Genomic_DNA"/>
</dbReference>
<evidence type="ECO:0000313" key="2">
    <source>
        <dbReference type="Proteomes" id="UP000249130"/>
    </source>
</evidence>
<reference evidence="1 2" key="1">
    <citation type="submission" date="2017-07" db="EMBL/GenBank/DDBJ databases">
        <title>Draft Genome Sequences of Select Purple Nonsulfur Bacteria.</title>
        <authorList>
            <person name="Lasarre B."/>
            <person name="Mckinlay J.B."/>
        </authorList>
    </citation>
    <scope>NUCLEOTIDE SEQUENCE [LARGE SCALE GENOMIC DNA]</scope>
    <source>
        <strain evidence="1 2">DSM 5909</strain>
    </source>
</reference>
<organism evidence="1 2">
    <name type="scientific">Rhodoplanes roseus</name>
    <dbReference type="NCBI Taxonomy" id="29409"/>
    <lineage>
        <taxon>Bacteria</taxon>
        <taxon>Pseudomonadati</taxon>
        <taxon>Pseudomonadota</taxon>
        <taxon>Alphaproteobacteria</taxon>
        <taxon>Hyphomicrobiales</taxon>
        <taxon>Nitrobacteraceae</taxon>
        <taxon>Rhodoplanes</taxon>
    </lineage>
</organism>
<gene>
    <name evidence="1" type="ORF">CH341_19565</name>
</gene>
<dbReference type="AlphaFoldDB" id="A0A327KW50"/>
<dbReference type="Proteomes" id="UP000249130">
    <property type="component" value="Unassembled WGS sequence"/>
</dbReference>
<sequence length="60" mass="6675">MTLFELTGSASMVERSSRPSETLVSVLLRLIDRLGGAHYDTVAARKNPRPLDTWTPNGWC</sequence>
<proteinExistence type="predicted"/>
<accession>A0A327KW50</accession>
<comment type="caution">
    <text evidence="1">The sequence shown here is derived from an EMBL/GenBank/DDBJ whole genome shotgun (WGS) entry which is preliminary data.</text>
</comment>
<name>A0A327KW50_9BRAD</name>